<reference evidence="4" key="1">
    <citation type="submission" date="2017-09" db="EMBL/GenBank/DDBJ databases">
        <title>Luteimonas liuhanmingii sp.nov., isolated from the intestinal contents of Tibetan Plateau Pika in Yushu, Qinghai Province, China.</title>
        <authorList>
            <person name="Gui Z."/>
        </authorList>
    </citation>
    <scope>NUCLEOTIDE SEQUENCE [LARGE SCALE GENOMIC DNA]</scope>
    <source>
        <strain evidence="4">100111</strain>
    </source>
</reference>
<protein>
    <submittedName>
        <fullName evidence="3">Universal stress protein UspA</fullName>
    </submittedName>
</protein>
<dbReference type="PRINTS" id="PR01438">
    <property type="entry name" value="UNVRSLSTRESS"/>
</dbReference>
<dbReference type="Gene3D" id="3.40.50.620">
    <property type="entry name" value="HUPs"/>
    <property type="match status" value="1"/>
</dbReference>
<evidence type="ECO:0000256" key="1">
    <source>
        <dbReference type="ARBA" id="ARBA00008791"/>
    </source>
</evidence>
<dbReference type="Proteomes" id="UP000218968">
    <property type="component" value="Chromosome"/>
</dbReference>
<dbReference type="InterPro" id="IPR006016">
    <property type="entry name" value="UspA"/>
</dbReference>
<dbReference type="InterPro" id="IPR006015">
    <property type="entry name" value="Universal_stress_UspA"/>
</dbReference>
<sequence>MKILVTVDGSDISSRALKFALKLAKQTATASIAVLHVDAPVFPGVERRIGKEAVESYHADNHEHAFKAARKAVGRSQVTIEEIRAVGDIAETILAVAAKRKVDLLVMGSHGRGAVTGVLLGSVSSKVIAQTAIPVTIVR</sequence>
<comment type="similarity">
    <text evidence="1">Belongs to the universal stress protein A family.</text>
</comment>
<dbReference type="PANTHER" id="PTHR31964:SF113">
    <property type="entry name" value="USPA DOMAIN-CONTAINING PROTEIN"/>
    <property type="match status" value="1"/>
</dbReference>
<name>A0A290XEE2_9GAMM</name>
<keyword evidence="4" id="KW-1185">Reference proteome</keyword>
<dbReference type="OrthoDB" id="9792500at2"/>
<dbReference type="AlphaFoldDB" id="A0A290XEE2"/>
<evidence type="ECO:0000259" key="2">
    <source>
        <dbReference type="Pfam" id="PF00582"/>
    </source>
</evidence>
<proteinExistence type="inferred from homology"/>
<accession>A0A290XEE2</accession>
<dbReference type="Pfam" id="PF00582">
    <property type="entry name" value="Usp"/>
    <property type="match status" value="1"/>
</dbReference>
<evidence type="ECO:0000313" key="4">
    <source>
        <dbReference type="Proteomes" id="UP000218968"/>
    </source>
</evidence>
<feature type="domain" description="UspA" evidence="2">
    <location>
        <begin position="2"/>
        <end position="139"/>
    </location>
</feature>
<gene>
    <name evidence="3" type="ORF">CNR27_08395</name>
</gene>
<dbReference type="InterPro" id="IPR014729">
    <property type="entry name" value="Rossmann-like_a/b/a_fold"/>
</dbReference>
<organism evidence="3 4">
    <name type="scientific">Luteimonas chenhongjianii</name>
    <dbReference type="NCBI Taxonomy" id="2006110"/>
    <lineage>
        <taxon>Bacteria</taxon>
        <taxon>Pseudomonadati</taxon>
        <taxon>Pseudomonadota</taxon>
        <taxon>Gammaproteobacteria</taxon>
        <taxon>Lysobacterales</taxon>
        <taxon>Lysobacteraceae</taxon>
        <taxon>Luteimonas</taxon>
    </lineage>
</organism>
<dbReference type="CDD" id="cd00293">
    <property type="entry name" value="USP-like"/>
    <property type="match status" value="1"/>
</dbReference>
<dbReference type="SUPFAM" id="SSF52402">
    <property type="entry name" value="Adenine nucleotide alpha hydrolases-like"/>
    <property type="match status" value="1"/>
</dbReference>
<dbReference type="KEGG" id="lum:CNR27_08395"/>
<dbReference type="EMBL" id="CP023406">
    <property type="protein sequence ID" value="ATD67453.1"/>
    <property type="molecule type" value="Genomic_DNA"/>
</dbReference>
<dbReference type="PANTHER" id="PTHR31964">
    <property type="entry name" value="ADENINE NUCLEOTIDE ALPHA HYDROLASES-LIKE SUPERFAMILY PROTEIN"/>
    <property type="match status" value="1"/>
</dbReference>
<evidence type="ECO:0000313" key="3">
    <source>
        <dbReference type="EMBL" id="ATD67453.1"/>
    </source>
</evidence>
<dbReference type="RefSeq" id="WP_096297893.1">
    <property type="nucleotide sequence ID" value="NZ_CP023406.1"/>
</dbReference>